<dbReference type="EMBL" id="CP002903">
    <property type="protein sequence ID" value="AEJ61496.1"/>
    <property type="molecule type" value="Genomic_DNA"/>
</dbReference>
<dbReference type="OrthoDB" id="4876345at2"/>
<dbReference type="Proteomes" id="UP000007254">
    <property type="component" value="Chromosome"/>
</dbReference>
<gene>
    <name evidence="1" type="ordered locus">Spith_1230</name>
</gene>
<name>G0GEU0_WINT7</name>
<dbReference type="PANTHER" id="PTHR28037">
    <property type="entry name" value="ALCOHOL O-ACETYLTRANSFERASE 1-RELATED"/>
    <property type="match status" value="1"/>
</dbReference>
<organism evidence="1 2">
    <name type="scientific">Winmispira thermophila (strain ATCC 700085 / DSM 6578 / Z-1203)</name>
    <name type="common">Spirochaeta thermophila</name>
    <dbReference type="NCBI Taxonomy" id="869211"/>
    <lineage>
        <taxon>Bacteria</taxon>
        <taxon>Pseudomonadati</taxon>
        <taxon>Spirochaetota</taxon>
        <taxon>Spirochaetia</taxon>
        <taxon>Winmispirales</taxon>
        <taxon>Winmispiraceae</taxon>
        <taxon>Winmispira</taxon>
    </lineage>
</organism>
<dbReference type="HOGENOM" id="CLU_031688_0_0_12"/>
<reference evidence="1 2" key="1">
    <citation type="submission" date="2011-06" db="EMBL/GenBank/DDBJ databases">
        <title>The complete genome of Spirochaeta thermophila DSM 6578.</title>
        <authorList>
            <consortium name="US DOE Joint Genome Institute (JGI-PGF)"/>
            <person name="Lucas S."/>
            <person name="Lapidus A."/>
            <person name="Bruce D."/>
            <person name="Goodwin L."/>
            <person name="Pitluck S."/>
            <person name="Peters L."/>
            <person name="Kyrpides N."/>
            <person name="Mavromatis K."/>
            <person name="Ivanova N."/>
            <person name="Mikailova N."/>
            <person name="Pagani I."/>
            <person name="Chertkov O."/>
            <person name="Detter J.C."/>
            <person name="Tapia R."/>
            <person name="Han C."/>
            <person name="Land M."/>
            <person name="Hauser L."/>
            <person name="Markowitz V."/>
            <person name="Cheng J.-F."/>
            <person name="Hugenholtz P."/>
            <person name="Woyke T."/>
            <person name="Wu D."/>
            <person name="Spring S."/>
            <person name="Merkhoffer B."/>
            <person name="Schneider S."/>
            <person name="Klenk H.-P."/>
            <person name="Eisen J.A."/>
        </authorList>
    </citation>
    <scope>NUCLEOTIDE SEQUENCE [LARGE SCALE GENOMIC DNA]</scope>
    <source>
        <strain evidence="2">ATCC 700085 / DSM 6578 / Z-1203</strain>
    </source>
</reference>
<dbReference type="InterPro" id="IPR052058">
    <property type="entry name" value="Alcohol_O-acetyltransferase"/>
</dbReference>
<dbReference type="PANTHER" id="PTHR28037:SF1">
    <property type="entry name" value="ALCOHOL O-ACETYLTRANSFERASE 1-RELATED"/>
    <property type="match status" value="1"/>
</dbReference>
<protein>
    <recommendedName>
        <fullName evidence="3">Alcohol acetyltransferase</fullName>
    </recommendedName>
</protein>
<proteinExistence type="predicted"/>
<dbReference type="RefSeq" id="WP_014624839.1">
    <property type="nucleotide sequence ID" value="NC_017583.1"/>
</dbReference>
<accession>G0GEU0</accession>
<dbReference type="STRING" id="869211.Spith_1230"/>
<keyword evidence="2" id="KW-1185">Reference proteome</keyword>
<sequence length="431" mass="49828">MNDVKPERDWFPLDNAAKIFPPITGRRKTTVFRISATLKKPVVYESIREALRLTLHRFPYFQVRIRRGFFWYYFDRIPYLPPIERDPEYPCMWDPTRTPGIPLRIRLSHERIALEVAHALTDGMGALEFLKTLMASYLSIEEGLSIPSSPHLLSPFSVPHPEEIEDSFARHYQAGVPSSSIPPRAFHVPGHLIPPGRYYITTGLVPSDGLRELARSYHTTVTAFLTALYFLSFYTIIQEGKAKGSKPIIIQIPVNLRRLFPSKTMRNFFLLMFPRIDPRLGEYDFEEILTYVTHFMKMESTKKALAPQIKRNVGGERNPFARFVPVFLKDLVLSRMYEIMGDRRATSSLSNLGVVQVPEEMQPYIERFDFYPPPDPIMKVCAGVVTYGNTVSLSFGRLIHEPMVERVFFRWLTERGLPVSIETNVQEDYRS</sequence>
<dbReference type="AlphaFoldDB" id="G0GEU0"/>
<evidence type="ECO:0000313" key="2">
    <source>
        <dbReference type="Proteomes" id="UP000007254"/>
    </source>
</evidence>
<evidence type="ECO:0000313" key="1">
    <source>
        <dbReference type="EMBL" id="AEJ61496.1"/>
    </source>
</evidence>
<dbReference type="KEGG" id="stq:Spith_1230"/>
<evidence type="ECO:0008006" key="3">
    <source>
        <dbReference type="Google" id="ProtNLM"/>
    </source>
</evidence>